<dbReference type="EMBL" id="JAPMOU010000048">
    <property type="protein sequence ID" value="MDE1465008.1"/>
    <property type="molecule type" value="Genomic_DNA"/>
</dbReference>
<keyword evidence="2" id="KW-1185">Reference proteome</keyword>
<proteinExistence type="predicted"/>
<gene>
    <name evidence="1" type="ORF">ORQ98_23885</name>
</gene>
<protein>
    <submittedName>
        <fullName evidence="1">DUF1853 family protein</fullName>
    </submittedName>
</protein>
<evidence type="ECO:0000313" key="2">
    <source>
        <dbReference type="Proteomes" id="UP001528823"/>
    </source>
</evidence>
<organism evidence="1 2">
    <name type="scientific">Spartinivicinus poritis</name>
    <dbReference type="NCBI Taxonomy" id="2994640"/>
    <lineage>
        <taxon>Bacteria</taxon>
        <taxon>Pseudomonadati</taxon>
        <taxon>Pseudomonadota</taxon>
        <taxon>Gammaproteobacteria</taxon>
        <taxon>Oceanospirillales</taxon>
        <taxon>Zooshikellaceae</taxon>
        <taxon>Spartinivicinus</taxon>
    </lineage>
</organism>
<dbReference type="InterPro" id="IPR015003">
    <property type="entry name" value="DUF1853"/>
</dbReference>
<evidence type="ECO:0000313" key="1">
    <source>
        <dbReference type="EMBL" id="MDE1465008.1"/>
    </source>
</evidence>
<accession>A0ABT5UF83</accession>
<reference evidence="1 2" key="1">
    <citation type="submission" date="2022-11" db="EMBL/GenBank/DDBJ databases">
        <title>Spartinivicinus poritis sp. nov., isolated from scleractinian coral Porites lutea.</title>
        <authorList>
            <person name="Zhang G."/>
            <person name="Cai L."/>
            <person name="Wei Q."/>
        </authorList>
    </citation>
    <scope>NUCLEOTIDE SEQUENCE [LARGE SCALE GENOMIC DNA]</scope>
    <source>
        <strain evidence="1 2">A2-2</strain>
    </source>
</reference>
<sequence>MTTLQLSLDQLERDLNWIANSPVLLDLHYLPTGYWLTSPLHQHAQFTVNQHDLKNLTERLASRKSHLLGIYYETLWYYLLAEKLGSKLCATNLQIKSSKGTLGEFDLIYRASSSDQLFHRELAVKYYLGLPCHSQENVSPWSCWVGPGLKDRLDLKVNKLINKQGRLSQSIEGQTLLQERQLFPVTAEILLQGYLFYPFAAHCPAPEHAYTNHLTGYWLTSSQLSEFIDHKQLTDEFVVLAKHEWLSPFSNTTSTVQHRLFSSAALSHYATQHFTTSAYPYPLLIASGSSNHQFWQETLRFFLVPDDWLRRAKK</sequence>
<comment type="caution">
    <text evidence="1">The sequence shown here is derived from an EMBL/GenBank/DDBJ whole genome shotgun (WGS) entry which is preliminary data.</text>
</comment>
<name>A0ABT5UF83_9GAMM</name>
<dbReference type="Pfam" id="PF08907">
    <property type="entry name" value="DUF1853"/>
    <property type="match status" value="1"/>
</dbReference>
<dbReference type="RefSeq" id="WP_274691317.1">
    <property type="nucleotide sequence ID" value="NZ_JAPMOU010000048.1"/>
</dbReference>
<dbReference type="Proteomes" id="UP001528823">
    <property type="component" value="Unassembled WGS sequence"/>
</dbReference>